<accession>A0ABM9QNP6</accession>
<sequence length="59" mass="7078">MNTVVNNIQLNEIYYHLIVDYQMRIIIINFVLGNEEMFTRMLSTQVSTWLPNRILANLY</sequence>
<keyword evidence="2" id="KW-1185">Reference proteome</keyword>
<evidence type="ECO:0000313" key="2">
    <source>
        <dbReference type="Proteomes" id="UP000049077"/>
    </source>
</evidence>
<proteinExistence type="predicted"/>
<dbReference type="EMBL" id="CCJX01000054">
    <property type="protein sequence ID" value="CDT06951.1"/>
    <property type="molecule type" value="Genomic_DNA"/>
</dbReference>
<gene>
    <name evidence="1" type="ORF">VCR4J5_1470177</name>
</gene>
<protein>
    <submittedName>
        <fullName evidence="1">Uncharacterized protein</fullName>
    </submittedName>
</protein>
<comment type="caution">
    <text evidence="1">The sequence shown here is derived from an EMBL/GenBank/DDBJ whole genome shotgun (WGS) entry which is preliminary data.</text>
</comment>
<evidence type="ECO:0000313" key="1">
    <source>
        <dbReference type="EMBL" id="CDT06951.1"/>
    </source>
</evidence>
<dbReference type="Proteomes" id="UP000049077">
    <property type="component" value="Unassembled WGS sequence"/>
</dbReference>
<reference evidence="1 2" key="1">
    <citation type="submission" date="2014-06" db="EMBL/GenBank/DDBJ databases">
        <authorList>
            <person name="Le Roux F."/>
        </authorList>
    </citation>
    <scope>NUCLEOTIDE SEQUENCE [LARGE SCALE GENOMIC DNA]</scope>
    <source>
        <strain evidence="1 2">J5-4</strain>
    </source>
</reference>
<name>A0ABM9QNP6_9VIBR</name>
<organism evidence="1 2">
    <name type="scientific">Vibrio crassostreae</name>
    <dbReference type="NCBI Taxonomy" id="246167"/>
    <lineage>
        <taxon>Bacteria</taxon>
        <taxon>Pseudomonadati</taxon>
        <taxon>Pseudomonadota</taxon>
        <taxon>Gammaproteobacteria</taxon>
        <taxon>Vibrionales</taxon>
        <taxon>Vibrionaceae</taxon>
        <taxon>Vibrio</taxon>
    </lineage>
</organism>